<organism evidence="1">
    <name type="scientific">Acinetobacter baumannii</name>
    <dbReference type="NCBI Taxonomy" id="470"/>
    <lineage>
        <taxon>Bacteria</taxon>
        <taxon>Pseudomonadati</taxon>
        <taxon>Pseudomonadota</taxon>
        <taxon>Gammaproteobacteria</taxon>
        <taxon>Moraxellales</taxon>
        <taxon>Moraxellaceae</taxon>
        <taxon>Acinetobacter</taxon>
        <taxon>Acinetobacter calcoaceticus/baumannii complex</taxon>
    </lineage>
</organism>
<name>A0ABD5DWC5_ACIBA</name>
<evidence type="ECO:0000313" key="1">
    <source>
        <dbReference type="EMBL" id="MDR8433368.1"/>
    </source>
</evidence>
<gene>
    <name evidence="1" type="ORF">FPK63_20225</name>
</gene>
<protein>
    <submittedName>
        <fullName evidence="1">Transposase</fullName>
    </submittedName>
</protein>
<dbReference type="EMBL" id="VMAF01000277">
    <property type="protein sequence ID" value="MDR8433368.1"/>
    <property type="molecule type" value="Genomic_DNA"/>
</dbReference>
<feature type="non-terminal residue" evidence="1">
    <location>
        <position position="143"/>
    </location>
</feature>
<feature type="non-terminal residue" evidence="1">
    <location>
        <position position="1"/>
    </location>
</feature>
<accession>A0ABD5DWC5</accession>
<sequence>YEICACLVGSDMCIRDRVWFEIARSWLSEIRFLVNTPNKNVIQLFESFDVNLHLSHPVTPLAFEYLSTQERIVLLSMLDQIMDIPCDLLVQRSKEYGVSRANFWDKRKKLPVQLQQMKDLMIKPTRRYPVSRAAITVTKPKSK</sequence>
<reference evidence="1" key="1">
    <citation type="submission" date="2019-07" db="EMBL/GenBank/DDBJ databases">
        <title>Biological characteristics of mucoid Acinetobacter baumannii from a general hospital in China.</title>
        <authorList>
            <person name="Hua X."/>
            <person name="Yu Y."/>
        </authorList>
    </citation>
    <scope>NUCLEOTIDE SEQUENCE</scope>
    <source>
        <strain evidence="1">N8</strain>
    </source>
</reference>
<comment type="caution">
    <text evidence="1">The sequence shown here is derived from an EMBL/GenBank/DDBJ whole genome shotgun (WGS) entry which is preliminary data.</text>
</comment>
<proteinExistence type="predicted"/>
<dbReference type="AlphaFoldDB" id="A0ABD5DWC5"/>